<protein>
    <recommendedName>
        <fullName evidence="3">Alkylmercury lyase</fullName>
    </recommendedName>
</protein>
<evidence type="ECO:0000313" key="2">
    <source>
        <dbReference type="Proteomes" id="UP000664132"/>
    </source>
</evidence>
<proteinExistence type="predicted"/>
<name>A0A8H7WEZ3_9HELO</name>
<organism evidence="1 2">
    <name type="scientific">Cadophora malorum</name>
    <dbReference type="NCBI Taxonomy" id="108018"/>
    <lineage>
        <taxon>Eukaryota</taxon>
        <taxon>Fungi</taxon>
        <taxon>Dikarya</taxon>
        <taxon>Ascomycota</taxon>
        <taxon>Pezizomycotina</taxon>
        <taxon>Leotiomycetes</taxon>
        <taxon>Helotiales</taxon>
        <taxon>Ploettnerulaceae</taxon>
        <taxon>Cadophora</taxon>
    </lineage>
</organism>
<gene>
    <name evidence="1" type="ORF">IFR04_003282</name>
</gene>
<dbReference type="SUPFAM" id="SSF160387">
    <property type="entry name" value="NosL/MerB-like"/>
    <property type="match status" value="1"/>
</dbReference>
<evidence type="ECO:0000313" key="1">
    <source>
        <dbReference type="EMBL" id="KAG4423600.1"/>
    </source>
</evidence>
<dbReference type="InterPro" id="IPR004927">
    <property type="entry name" value="MerB"/>
</dbReference>
<dbReference type="PRINTS" id="PR01699">
    <property type="entry name" value="ORGNOHGLYASE"/>
</dbReference>
<comment type="caution">
    <text evidence="1">The sequence shown here is derived from an EMBL/GenBank/DDBJ whole genome shotgun (WGS) entry which is preliminary data.</text>
</comment>
<dbReference type="AlphaFoldDB" id="A0A8H7WEZ3"/>
<keyword evidence="2" id="KW-1185">Reference proteome</keyword>
<sequence length="309" mass="33460">MTQRKSLQIQLLSVPDCPLVESARSALKNSLAQTHIDTVVEELVGDYSSPTILVDGFDVTGRPREPKNQASCRLDLPTEEQILVALRGLSVLSCERSLTGRLQAATFRILLQTVKPVSVDYLAAKMDVPDSITSGIEELQRSAHIRLDANGCIIGALGLSLSTTTHELSIGGSRFWAWCAFDVIGIFGAIRASGLARSVDPCNGEHILLEFADGIPQNRKYIVFMADVQSSRALCEDWCSKVNFFTSTESAEMWAQINGLAGSLVSVGNLVPVAVEVWSRLLTKGEELLIPGTTKEHRDASGAGTYPTQ</sequence>
<dbReference type="InterPro" id="IPR053717">
    <property type="entry name" value="MerB_lyase_sf"/>
</dbReference>
<evidence type="ECO:0008006" key="3">
    <source>
        <dbReference type="Google" id="ProtNLM"/>
    </source>
</evidence>
<dbReference type="GO" id="GO:0018836">
    <property type="term" value="F:alkylmercury lyase activity"/>
    <property type="evidence" value="ECO:0007669"/>
    <property type="project" value="InterPro"/>
</dbReference>
<dbReference type="EMBL" id="JAFJYH010000032">
    <property type="protein sequence ID" value="KAG4423600.1"/>
    <property type="molecule type" value="Genomic_DNA"/>
</dbReference>
<dbReference type="Pfam" id="PF03243">
    <property type="entry name" value="MerB"/>
    <property type="match status" value="1"/>
</dbReference>
<dbReference type="Gene3D" id="3.30.450.410">
    <property type="match status" value="1"/>
</dbReference>
<accession>A0A8H7WEZ3</accession>
<reference evidence="1" key="1">
    <citation type="submission" date="2021-02" db="EMBL/GenBank/DDBJ databases">
        <title>Genome sequence Cadophora malorum strain M34.</title>
        <authorList>
            <person name="Stefanovic E."/>
            <person name="Vu D."/>
            <person name="Scully C."/>
            <person name="Dijksterhuis J."/>
            <person name="Roader J."/>
            <person name="Houbraken J."/>
        </authorList>
    </citation>
    <scope>NUCLEOTIDE SEQUENCE</scope>
    <source>
        <strain evidence="1">M34</strain>
    </source>
</reference>
<dbReference type="Proteomes" id="UP000664132">
    <property type="component" value="Unassembled WGS sequence"/>
</dbReference>
<dbReference type="OrthoDB" id="5284319at2759"/>